<reference evidence="8" key="2">
    <citation type="journal article" date="2022" name="J. Anim. Sci.">
        <title>Whole genome sequence analyses-based assessment of virulence potential and antimicrobial susceptibilities and resistance of Enterococcus faecium strains isolated from commercial swine and cattle probiotic products.</title>
        <authorList>
            <person name="Shridhar P.B."/>
            <person name="Amachawadi R.G."/>
            <person name="Tokach M."/>
            <person name="Patel I."/>
            <person name="Gangiredla J."/>
            <person name="Mammel M."/>
            <person name="Nagaraja T.G."/>
        </authorList>
    </citation>
    <scope>NUCLEOTIDE SEQUENCE</scope>
    <source>
        <strain evidence="8">EF215</strain>
    </source>
</reference>
<evidence type="ECO:0000256" key="7">
    <source>
        <dbReference type="ARBA" id="ARBA00050056"/>
    </source>
</evidence>
<dbReference type="InterPro" id="IPR035093">
    <property type="entry name" value="RelE/ParE_toxin_dom_sf"/>
</dbReference>
<dbReference type="GO" id="GO:0045892">
    <property type="term" value="P:negative regulation of DNA-templated transcription"/>
    <property type="evidence" value="ECO:0007669"/>
    <property type="project" value="TreeGrafter"/>
</dbReference>
<keyword evidence="2" id="KW-1277">Toxin-antitoxin system</keyword>
<dbReference type="AlphaFoldDB" id="A0A133CER3"/>
<gene>
    <name evidence="9" type="ORF">B1P95_14845</name>
    <name evidence="8" type="ORF">KYX88_07675</name>
</gene>
<dbReference type="PANTHER" id="PTHR38039">
    <property type="entry name" value="TOXIN YOEB"/>
    <property type="match status" value="1"/>
</dbReference>
<reference evidence="9 10" key="1">
    <citation type="submission" date="2017-02" db="EMBL/GenBank/DDBJ databases">
        <title>Clonality and virulence of isolates of VRE in Hematopoietic Stem Cell Transplanted (HSCT) patients.</title>
        <authorList>
            <person name="Marchi A.P."/>
            <person name="Martins R.C."/>
            <person name="Marie S.K."/>
            <person name="Levin A.S."/>
            <person name="Costa S.F."/>
        </authorList>
    </citation>
    <scope>NUCLEOTIDE SEQUENCE [LARGE SCALE GENOMIC DNA]</scope>
    <source>
        <strain evidence="9 10">LIM1759</strain>
    </source>
</reference>
<comment type="similarity">
    <text evidence="1">Belongs to the YoeB family.</text>
</comment>
<evidence type="ECO:0000313" key="9">
    <source>
        <dbReference type="EMBL" id="OOL79766.1"/>
    </source>
</evidence>
<evidence type="ECO:0000313" key="10">
    <source>
        <dbReference type="Proteomes" id="UP000191171"/>
    </source>
</evidence>
<dbReference type="GO" id="GO:0006401">
    <property type="term" value="P:RNA catabolic process"/>
    <property type="evidence" value="ECO:0007669"/>
    <property type="project" value="InterPro"/>
</dbReference>
<dbReference type="EMBL" id="MVGJ01000173">
    <property type="protein sequence ID" value="OOL79766.1"/>
    <property type="molecule type" value="Genomic_DNA"/>
</dbReference>
<evidence type="ECO:0000256" key="1">
    <source>
        <dbReference type="ARBA" id="ARBA00008172"/>
    </source>
</evidence>
<keyword evidence="5" id="KW-0378">Hydrolase</keyword>
<protein>
    <recommendedName>
        <fullName evidence="7">Endoribonuclease YoeB</fullName>
    </recommendedName>
    <alternativeName>
        <fullName evidence="6">Putative mRNA interferase YoeB</fullName>
    </alternativeName>
</protein>
<evidence type="ECO:0000256" key="4">
    <source>
        <dbReference type="ARBA" id="ARBA00022759"/>
    </source>
</evidence>
<keyword evidence="4" id="KW-0255">Endonuclease</keyword>
<proteinExistence type="inferred from homology"/>
<dbReference type="SUPFAM" id="SSF143011">
    <property type="entry name" value="RelE-like"/>
    <property type="match status" value="1"/>
</dbReference>
<organism evidence="8 11">
    <name type="scientific">Enterococcus faecium</name>
    <name type="common">Streptococcus faecium</name>
    <dbReference type="NCBI Taxonomy" id="1352"/>
    <lineage>
        <taxon>Bacteria</taxon>
        <taxon>Bacillati</taxon>
        <taxon>Bacillota</taxon>
        <taxon>Bacilli</taxon>
        <taxon>Lactobacillales</taxon>
        <taxon>Enterococcaceae</taxon>
        <taxon>Enterococcus</taxon>
    </lineage>
</organism>
<dbReference type="NCBIfam" id="TIGR02116">
    <property type="entry name" value="toxin_Txe_YoeB"/>
    <property type="match status" value="1"/>
</dbReference>
<dbReference type="Gene3D" id="3.30.2310.20">
    <property type="entry name" value="RelE-like"/>
    <property type="match status" value="1"/>
</dbReference>
<evidence type="ECO:0000313" key="11">
    <source>
        <dbReference type="Proteomes" id="UP001139644"/>
    </source>
</evidence>
<dbReference type="InterPro" id="IPR009614">
    <property type="entry name" value="YoeB_toxin"/>
</dbReference>
<sequence length="90" mass="10806">MNNYSVMIKNSAKADLKKIKQSNLKPQFEKVIQTLKEDPYLPTQSFEKLKPTYEGRYSRRLNRQHRVVYKVDEDEHVVEIYSARTHYESQ</sequence>
<evidence type="ECO:0000313" key="8">
    <source>
        <dbReference type="EMBL" id="MBX4222697.1"/>
    </source>
</evidence>
<dbReference type="Proteomes" id="UP000191171">
    <property type="component" value="Unassembled WGS sequence"/>
</dbReference>
<evidence type="ECO:0000256" key="3">
    <source>
        <dbReference type="ARBA" id="ARBA00022722"/>
    </source>
</evidence>
<dbReference type="PANTHER" id="PTHR38039:SF1">
    <property type="entry name" value="TOXIN YOEB"/>
    <property type="match status" value="1"/>
</dbReference>
<dbReference type="Pfam" id="PF06769">
    <property type="entry name" value="YoeB_toxin"/>
    <property type="match status" value="1"/>
</dbReference>
<dbReference type="GO" id="GO:0016787">
    <property type="term" value="F:hydrolase activity"/>
    <property type="evidence" value="ECO:0007669"/>
    <property type="project" value="UniProtKB-KW"/>
</dbReference>
<name>A0A133CER3_ENTFC</name>
<accession>A0A133CER3</accession>
<evidence type="ECO:0000256" key="2">
    <source>
        <dbReference type="ARBA" id="ARBA00022649"/>
    </source>
</evidence>
<keyword evidence="3" id="KW-0540">Nuclease</keyword>
<dbReference type="Proteomes" id="UP001139644">
    <property type="component" value="Unassembled WGS sequence"/>
</dbReference>
<dbReference type="EMBL" id="JAIFOC010000056">
    <property type="protein sequence ID" value="MBX4222697.1"/>
    <property type="molecule type" value="Genomic_DNA"/>
</dbReference>
<evidence type="ECO:0000256" key="5">
    <source>
        <dbReference type="ARBA" id="ARBA00022801"/>
    </source>
</evidence>
<comment type="caution">
    <text evidence="8">The sequence shown here is derived from an EMBL/GenBank/DDBJ whole genome shotgun (WGS) entry which is preliminary data.</text>
</comment>
<evidence type="ECO:0000256" key="6">
    <source>
        <dbReference type="ARBA" id="ARBA00030388"/>
    </source>
</evidence>
<dbReference type="GO" id="GO:0004519">
    <property type="term" value="F:endonuclease activity"/>
    <property type="evidence" value="ECO:0007669"/>
    <property type="project" value="UniProtKB-KW"/>
</dbReference>
<dbReference type="RefSeq" id="WP_002305108.1">
    <property type="nucleotide sequence ID" value="NZ_AP026567.1"/>
</dbReference>